<sequence>MEQPASGCSSMEKVSVSLGQVLDYVGDSVRPLREGQNVFDSGHIVCIGFNQKTPDYLRLAAYVLQSSHPSDIPHELELKIGTDYRKWLLKCSCKAGTARCKHIVACLLHLCQFRFVEYMTCTDSRQAWGRSKAEITQWRAKPVLQLCCVRKHPPVCSSEAPNKRELLQQEFNRILRASPNSAIQKHITGRELSVPLPIAGPLNQPDVNVYVTRNELYELMMSVEQISNIAEFDTDSIKHFYEKTVEKDDQTILDIAEETKDQRNDAWYLHRSIRITASSCYDLFTYTRNKNADWDRKIQQYLNPKLIRSKALDYGKQTEQLALDCYMAKRNPLVKKSGFVVCLKEPWIGVSPDGIDASCNLLIEIKCPVSGEEHDLQWILDNCKATNVYLKKQESSLSLNKNHKYYAQVQLSMYVLGCNMCDFIVYSKLANDFLVVEIQFNEEYVRSLIGALKLVYFQFMLPQIVKKHQGDSV</sequence>
<feature type="domain" description="SWIM-type" evidence="2">
    <location>
        <begin position="76"/>
        <end position="111"/>
    </location>
</feature>
<dbReference type="InterPro" id="IPR019080">
    <property type="entry name" value="YqaJ_viral_recombinase"/>
</dbReference>
<dbReference type="RefSeq" id="XP_062701764.1">
    <property type="nucleotide sequence ID" value="XM_062845780.1"/>
</dbReference>
<keyword evidence="1" id="KW-0862">Zinc</keyword>
<dbReference type="InterPro" id="IPR007527">
    <property type="entry name" value="Znf_SWIM"/>
</dbReference>
<dbReference type="PROSITE" id="PS50966">
    <property type="entry name" value="ZF_SWIM"/>
    <property type="match status" value="1"/>
</dbReference>
<evidence type="ECO:0000259" key="2">
    <source>
        <dbReference type="PROSITE" id="PS50966"/>
    </source>
</evidence>
<dbReference type="PANTHER" id="PTHR47526">
    <property type="entry name" value="ATP-DEPENDENT DNA HELICASE"/>
    <property type="match status" value="1"/>
</dbReference>
<evidence type="ECO:0000256" key="1">
    <source>
        <dbReference type="PROSITE-ProRule" id="PRU00325"/>
    </source>
</evidence>
<dbReference type="EnsemblMetazoa" id="AALFPA23_016740.R24434">
    <property type="protein sequence ID" value="AALFPA23_016740.P24434"/>
    <property type="gene ID" value="AALFPA23_016740"/>
</dbReference>
<dbReference type="InterPro" id="IPR011604">
    <property type="entry name" value="PDDEXK-like_dom_sf"/>
</dbReference>
<dbReference type="EnsemblMetazoa" id="AALFPA23_004962.R6213">
    <property type="protein sequence ID" value="AALFPA23_004962.P6213"/>
    <property type="gene ID" value="AALFPA23_004962"/>
</dbReference>
<dbReference type="GeneID" id="109427747"/>
<keyword evidence="4" id="KW-1185">Reference proteome</keyword>
<accession>A0ABM1Y233</accession>
<organism evidence="3 4">
    <name type="scientific">Aedes albopictus</name>
    <name type="common">Asian tiger mosquito</name>
    <name type="synonym">Stegomyia albopicta</name>
    <dbReference type="NCBI Taxonomy" id="7160"/>
    <lineage>
        <taxon>Eukaryota</taxon>
        <taxon>Metazoa</taxon>
        <taxon>Ecdysozoa</taxon>
        <taxon>Arthropoda</taxon>
        <taxon>Hexapoda</taxon>
        <taxon>Insecta</taxon>
        <taxon>Pterygota</taxon>
        <taxon>Neoptera</taxon>
        <taxon>Endopterygota</taxon>
        <taxon>Diptera</taxon>
        <taxon>Nematocera</taxon>
        <taxon>Culicoidea</taxon>
        <taxon>Culicidae</taxon>
        <taxon>Culicinae</taxon>
        <taxon>Aedini</taxon>
        <taxon>Aedes</taxon>
        <taxon>Stegomyia</taxon>
    </lineage>
</organism>
<proteinExistence type="predicted"/>
<dbReference type="Proteomes" id="UP000069940">
    <property type="component" value="Unassembled WGS sequence"/>
</dbReference>
<protein>
    <recommendedName>
        <fullName evidence="2">SWIM-type domain-containing protein</fullName>
    </recommendedName>
</protein>
<keyword evidence="1" id="KW-0863">Zinc-finger</keyword>
<keyword evidence="1" id="KW-0479">Metal-binding</keyword>
<dbReference type="PANTHER" id="PTHR47526:SF3">
    <property type="entry name" value="PHD-TYPE DOMAIN-CONTAINING PROTEIN"/>
    <property type="match status" value="1"/>
</dbReference>
<dbReference type="RefSeq" id="XP_062701767.1">
    <property type="nucleotide sequence ID" value="XM_062845783.1"/>
</dbReference>
<reference evidence="3" key="2">
    <citation type="submission" date="2025-05" db="UniProtKB">
        <authorList>
            <consortium name="EnsemblMetazoa"/>
        </authorList>
    </citation>
    <scope>IDENTIFICATION</scope>
    <source>
        <strain evidence="3">Foshan</strain>
    </source>
</reference>
<dbReference type="Gene3D" id="3.90.320.10">
    <property type="match status" value="1"/>
</dbReference>
<evidence type="ECO:0000313" key="4">
    <source>
        <dbReference type="Proteomes" id="UP000069940"/>
    </source>
</evidence>
<dbReference type="CDD" id="cd22343">
    <property type="entry name" value="PDDEXK_lambda_exonuclease-like"/>
    <property type="match status" value="1"/>
</dbReference>
<dbReference type="Pfam" id="PF09588">
    <property type="entry name" value="YqaJ"/>
    <property type="match status" value="1"/>
</dbReference>
<dbReference type="GeneID" id="109418287"/>
<dbReference type="SUPFAM" id="SSF52980">
    <property type="entry name" value="Restriction endonuclease-like"/>
    <property type="match status" value="1"/>
</dbReference>
<evidence type="ECO:0000313" key="3">
    <source>
        <dbReference type="EnsemblMetazoa" id="AALFPA23_004962.P6213"/>
    </source>
</evidence>
<reference evidence="4" key="1">
    <citation type="journal article" date="2015" name="Proc. Natl. Acad. Sci. U.S.A.">
        <title>Genome sequence of the Asian Tiger mosquito, Aedes albopictus, reveals insights into its biology, genetics, and evolution.</title>
        <authorList>
            <person name="Chen X.G."/>
            <person name="Jiang X."/>
            <person name="Gu J."/>
            <person name="Xu M."/>
            <person name="Wu Y."/>
            <person name="Deng Y."/>
            <person name="Zhang C."/>
            <person name="Bonizzoni M."/>
            <person name="Dermauw W."/>
            <person name="Vontas J."/>
            <person name="Armbruster P."/>
            <person name="Huang X."/>
            <person name="Yang Y."/>
            <person name="Zhang H."/>
            <person name="He W."/>
            <person name="Peng H."/>
            <person name="Liu Y."/>
            <person name="Wu K."/>
            <person name="Chen J."/>
            <person name="Lirakis M."/>
            <person name="Topalis P."/>
            <person name="Van Leeuwen T."/>
            <person name="Hall A.B."/>
            <person name="Jiang X."/>
            <person name="Thorpe C."/>
            <person name="Mueller R.L."/>
            <person name="Sun C."/>
            <person name="Waterhouse R.M."/>
            <person name="Yan G."/>
            <person name="Tu Z.J."/>
            <person name="Fang X."/>
            <person name="James A.A."/>
        </authorList>
    </citation>
    <scope>NUCLEOTIDE SEQUENCE [LARGE SCALE GENOMIC DNA]</scope>
    <source>
        <strain evidence="4">Foshan</strain>
    </source>
</reference>
<name>A0ABM1Y233_AEDAL</name>
<dbReference type="InterPro" id="IPR011335">
    <property type="entry name" value="Restrct_endonuc-II-like"/>
</dbReference>